<name>A0A4Q0PB36_9FLAO</name>
<dbReference type="Proteomes" id="UP000290608">
    <property type="component" value="Unassembled WGS sequence"/>
</dbReference>
<evidence type="ECO:0000313" key="1">
    <source>
        <dbReference type="EMBL" id="RXG23119.1"/>
    </source>
</evidence>
<evidence type="ECO:0000313" key="2">
    <source>
        <dbReference type="Proteomes" id="UP000290608"/>
    </source>
</evidence>
<accession>A0A4Q0PB36</accession>
<comment type="caution">
    <text evidence="1">The sequence shown here is derived from an EMBL/GenBank/DDBJ whole genome shotgun (WGS) entry which is preliminary data.</text>
</comment>
<gene>
    <name evidence="1" type="ORF">DSL99_3908</name>
</gene>
<sequence>MEILISLGSLLVSTELIQESENEPYLSIMSFNINLD</sequence>
<organism evidence="1 2">
    <name type="scientific">Leeuwenhoekiella marinoflava</name>
    <dbReference type="NCBI Taxonomy" id="988"/>
    <lineage>
        <taxon>Bacteria</taxon>
        <taxon>Pseudomonadati</taxon>
        <taxon>Bacteroidota</taxon>
        <taxon>Flavobacteriia</taxon>
        <taxon>Flavobacteriales</taxon>
        <taxon>Flavobacteriaceae</taxon>
        <taxon>Leeuwenhoekiella</taxon>
    </lineage>
</organism>
<protein>
    <submittedName>
        <fullName evidence="1">Uncharacterized protein</fullName>
    </submittedName>
</protein>
<proteinExistence type="predicted"/>
<reference evidence="1 2" key="1">
    <citation type="submission" date="2018-07" db="EMBL/GenBank/DDBJ databases">
        <title>Leeuwenhoekiella genomics.</title>
        <authorList>
            <person name="Tahon G."/>
            <person name="Willems A."/>
        </authorList>
    </citation>
    <scope>NUCLEOTIDE SEQUENCE [LARGE SCALE GENOMIC DNA]</scope>
    <source>
        <strain evidence="1 2">LMG 1345</strain>
    </source>
</reference>
<dbReference type="EMBL" id="QOVL01000028">
    <property type="protein sequence ID" value="RXG23119.1"/>
    <property type="molecule type" value="Genomic_DNA"/>
</dbReference>
<dbReference type="AlphaFoldDB" id="A0A4Q0PB36"/>